<organism evidence="1 2">
    <name type="scientific">Brassica carinata</name>
    <name type="common">Ethiopian mustard</name>
    <name type="synonym">Abyssinian cabbage</name>
    <dbReference type="NCBI Taxonomy" id="52824"/>
    <lineage>
        <taxon>Eukaryota</taxon>
        <taxon>Viridiplantae</taxon>
        <taxon>Streptophyta</taxon>
        <taxon>Embryophyta</taxon>
        <taxon>Tracheophyta</taxon>
        <taxon>Spermatophyta</taxon>
        <taxon>Magnoliopsida</taxon>
        <taxon>eudicotyledons</taxon>
        <taxon>Gunneridae</taxon>
        <taxon>Pentapetalae</taxon>
        <taxon>rosids</taxon>
        <taxon>malvids</taxon>
        <taxon>Brassicales</taxon>
        <taxon>Brassicaceae</taxon>
        <taxon>Brassiceae</taxon>
        <taxon>Brassica</taxon>
    </lineage>
</organism>
<evidence type="ECO:0000313" key="2">
    <source>
        <dbReference type="Proteomes" id="UP000886595"/>
    </source>
</evidence>
<name>A0A8X7VJ51_BRACI</name>
<sequence length="268" mass="29305">MSYVFNLRALETRWSKSATSIEKYTEIDGKVNVDSKNVNLKRGTETDCSLKVSQACNERAARRYLSTLTERVQRLASRGYILSSESVLKEICTPEELEILKATSHSNAQGCRGRHQLREVSDENEPTGNPAFEAGADNNVTLAVSGKGKGKVTECADYISNVGKGTSVKDIEYYVEEVQCVSLDIPTAIELQLCVEDNAVDNLQVSQIVTKEKGKAVAEEEAVVRNLSSEFDGSSRERAIMIGRGYPCDGDGDDTKILGMTKSDSSNV</sequence>
<dbReference type="Proteomes" id="UP000886595">
    <property type="component" value="Unassembled WGS sequence"/>
</dbReference>
<protein>
    <submittedName>
        <fullName evidence="1">Uncharacterized protein</fullName>
    </submittedName>
</protein>
<keyword evidence="2" id="KW-1185">Reference proteome</keyword>
<gene>
    <name evidence="1" type="ORF">Bca52824_023739</name>
</gene>
<dbReference type="AlphaFoldDB" id="A0A8X7VJ51"/>
<comment type="caution">
    <text evidence="1">The sequence shown here is derived from an EMBL/GenBank/DDBJ whole genome shotgun (WGS) entry which is preliminary data.</text>
</comment>
<proteinExistence type="predicted"/>
<evidence type="ECO:0000313" key="1">
    <source>
        <dbReference type="EMBL" id="KAG2312182.1"/>
    </source>
</evidence>
<accession>A0A8X7VJ51</accession>
<dbReference type="EMBL" id="JAAMPC010000005">
    <property type="protein sequence ID" value="KAG2312182.1"/>
    <property type="molecule type" value="Genomic_DNA"/>
</dbReference>
<reference evidence="1 2" key="1">
    <citation type="submission" date="2020-02" db="EMBL/GenBank/DDBJ databases">
        <authorList>
            <person name="Ma Q."/>
            <person name="Huang Y."/>
            <person name="Song X."/>
            <person name="Pei D."/>
        </authorList>
    </citation>
    <scope>NUCLEOTIDE SEQUENCE [LARGE SCALE GENOMIC DNA]</scope>
    <source>
        <strain evidence="1">Sxm20200214</strain>
        <tissue evidence="1">Leaf</tissue>
    </source>
</reference>